<name>A0A383WBQ5_TETOB</name>
<dbReference type="AlphaFoldDB" id="A0A383WBQ5"/>
<evidence type="ECO:0000313" key="2">
    <source>
        <dbReference type="EMBL" id="SZX74663.1"/>
    </source>
</evidence>
<gene>
    <name evidence="2" type="ORF">BQ4739_LOCUS14984</name>
</gene>
<keyword evidence="3" id="KW-1185">Reference proteome</keyword>
<reference evidence="2 3" key="1">
    <citation type="submission" date="2016-10" db="EMBL/GenBank/DDBJ databases">
        <authorList>
            <person name="Cai Z."/>
        </authorList>
    </citation>
    <scope>NUCLEOTIDE SEQUENCE [LARGE SCALE GENOMIC DNA]</scope>
</reference>
<evidence type="ECO:0000256" key="1">
    <source>
        <dbReference type="SAM" id="Coils"/>
    </source>
</evidence>
<keyword evidence="1" id="KW-0175">Coiled coil</keyword>
<evidence type="ECO:0000313" key="3">
    <source>
        <dbReference type="Proteomes" id="UP000256970"/>
    </source>
</evidence>
<dbReference type="Proteomes" id="UP000256970">
    <property type="component" value="Unassembled WGS sequence"/>
</dbReference>
<protein>
    <submittedName>
        <fullName evidence="2">Uncharacterized protein</fullName>
    </submittedName>
</protein>
<feature type="coiled-coil region" evidence="1">
    <location>
        <begin position="14"/>
        <end position="41"/>
    </location>
</feature>
<organism evidence="2 3">
    <name type="scientific">Tetradesmus obliquus</name>
    <name type="common">Green alga</name>
    <name type="synonym">Acutodesmus obliquus</name>
    <dbReference type="NCBI Taxonomy" id="3088"/>
    <lineage>
        <taxon>Eukaryota</taxon>
        <taxon>Viridiplantae</taxon>
        <taxon>Chlorophyta</taxon>
        <taxon>core chlorophytes</taxon>
        <taxon>Chlorophyceae</taxon>
        <taxon>CS clade</taxon>
        <taxon>Sphaeropleales</taxon>
        <taxon>Scenedesmaceae</taxon>
        <taxon>Tetradesmus</taxon>
    </lineage>
</organism>
<proteinExistence type="predicted"/>
<accession>A0A383WBQ5</accession>
<sequence length="183" mass="20229">MPVPLGKAGGSKAIQHLTAVLAAKQRELEELQQQHDVLCYQHRLLVALCDSLNWLRTRSHEREQGDPAVLAAAAAELASSKELGLLQQLQGVTYSLRFARMPTEADLQEPWLAGPPGDTQPIAPPDDMLQLFHKLALLPPLKNTDSMELAELQADYMVRCNDTMLFWSLSHVTVHDSTPCSAK</sequence>
<dbReference type="EMBL" id="FNXT01001218">
    <property type="protein sequence ID" value="SZX74663.1"/>
    <property type="molecule type" value="Genomic_DNA"/>
</dbReference>